<dbReference type="EMBL" id="JBGFUD010001130">
    <property type="protein sequence ID" value="MFH4975797.1"/>
    <property type="molecule type" value="Genomic_DNA"/>
</dbReference>
<dbReference type="AlphaFoldDB" id="A0ABD6EGJ1"/>
<sequence>MRLAIFELKSLEYRRVEFDLILCYKVVNGFSDIPFDTIFAFSTRASTSRSHNRKLMRKISKLNSVYNSFSFRVIRVWNLLPQNIVSATNVSSFTQRLKCYDLTAICDFVFP</sequence>
<accession>A0ABD6EGJ1</accession>
<gene>
    <name evidence="1" type="ORF">AB6A40_002506</name>
</gene>
<reference evidence="1 2" key="1">
    <citation type="submission" date="2024-08" db="EMBL/GenBank/DDBJ databases">
        <title>Gnathostoma spinigerum genome.</title>
        <authorList>
            <person name="Gonzalez-Bertolin B."/>
            <person name="Monzon S."/>
            <person name="Zaballos A."/>
            <person name="Jimenez P."/>
            <person name="Dekumyoy P."/>
            <person name="Varona S."/>
            <person name="Cuesta I."/>
            <person name="Sumanam S."/>
            <person name="Adisakwattana P."/>
            <person name="Gasser R.B."/>
            <person name="Hernandez-Gonzalez A."/>
            <person name="Young N.D."/>
            <person name="Perteguer M.J."/>
        </authorList>
    </citation>
    <scope>NUCLEOTIDE SEQUENCE [LARGE SCALE GENOMIC DNA]</scope>
    <source>
        <strain evidence="1">AL3</strain>
        <tissue evidence="1">Liver</tissue>
    </source>
</reference>
<evidence type="ECO:0000313" key="1">
    <source>
        <dbReference type="EMBL" id="MFH4975797.1"/>
    </source>
</evidence>
<comment type="caution">
    <text evidence="1">The sequence shown here is derived from an EMBL/GenBank/DDBJ whole genome shotgun (WGS) entry which is preliminary data.</text>
</comment>
<name>A0ABD6EGJ1_9BILA</name>
<dbReference type="Proteomes" id="UP001608902">
    <property type="component" value="Unassembled WGS sequence"/>
</dbReference>
<organism evidence="1 2">
    <name type="scientific">Gnathostoma spinigerum</name>
    <dbReference type="NCBI Taxonomy" id="75299"/>
    <lineage>
        <taxon>Eukaryota</taxon>
        <taxon>Metazoa</taxon>
        <taxon>Ecdysozoa</taxon>
        <taxon>Nematoda</taxon>
        <taxon>Chromadorea</taxon>
        <taxon>Rhabditida</taxon>
        <taxon>Spirurina</taxon>
        <taxon>Gnathostomatomorpha</taxon>
        <taxon>Gnathostomatoidea</taxon>
        <taxon>Gnathostomatidae</taxon>
        <taxon>Gnathostoma</taxon>
    </lineage>
</organism>
<keyword evidence="2" id="KW-1185">Reference proteome</keyword>
<protein>
    <submittedName>
        <fullName evidence="1">Uncharacterized protein</fullName>
    </submittedName>
</protein>
<evidence type="ECO:0000313" key="2">
    <source>
        <dbReference type="Proteomes" id="UP001608902"/>
    </source>
</evidence>
<proteinExistence type="predicted"/>